<feature type="compositionally biased region" description="Low complexity" evidence="1">
    <location>
        <begin position="634"/>
        <end position="643"/>
    </location>
</feature>
<evidence type="ECO:0000256" key="1">
    <source>
        <dbReference type="SAM" id="MobiDB-lite"/>
    </source>
</evidence>
<reference evidence="3" key="1">
    <citation type="submission" date="2020-04" db="EMBL/GenBank/DDBJ databases">
        <authorList>
            <person name="Chiriac C."/>
            <person name="Salcher M."/>
            <person name="Ghai R."/>
            <person name="Kavagutti S V."/>
        </authorList>
    </citation>
    <scope>NUCLEOTIDE SEQUENCE</scope>
</reference>
<name>A0A6J5NH97_9CAUD</name>
<feature type="region of interest" description="Disordered" evidence="1">
    <location>
        <begin position="621"/>
        <end position="643"/>
    </location>
</feature>
<dbReference type="EMBL" id="LR796666">
    <property type="protein sequence ID" value="CAB4158167.1"/>
    <property type="molecule type" value="Genomic_DNA"/>
</dbReference>
<organism evidence="3">
    <name type="scientific">uncultured Caudovirales phage</name>
    <dbReference type="NCBI Taxonomy" id="2100421"/>
    <lineage>
        <taxon>Viruses</taxon>
        <taxon>Duplodnaviria</taxon>
        <taxon>Heunggongvirae</taxon>
        <taxon>Uroviricota</taxon>
        <taxon>Caudoviricetes</taxon>
        <taxon>Peduoviridae</taxon>
        <taxon>Maltschvirus</taxon>
        <taxon>Maltschvirus maltsch</taxon>
    </lineage>
</organism>
<sequence length="681" mass="69660">MADPKNVIIDIKNGLADVRQQMNLVKQETAGWVSSLGSGVSRLSGVGGGSGGGGVSSTLVAPNPKFTPPAVMAGTGQQGNALVLGGGGGGTGGGNGNVVAYTPSASGGGGSGYTGNTNLTDYVSKNPTAGFLYAASVTGGLVDQPGESVEAQLLMSRVGYFNKQSVRAGTNTVAMGPNAYNDVNNLQASLSSQSTTKDKMDVMRGLAAAQSIGVTGTNITQSSGGMSSVAGGVAAVSNLLPGAGFEGSMRAFSSMQQGRNVNMLRGIGIRLRDEQGNMKPPDQIIDDIWKKICRDYAGAYGAGKAPSKQEVLIGLQPGNSMDSMLDMYFGNDPMAKQLVANGLIYKAETGGGVISKAKLTELGGTTTAVNAQSARNAAQARQTGLTANAGAEGYTTAANAITSFSKFMTDQALPILEGITQTNALIVTLLGAANDTGAKGLGLLAAAGGKPAALAGIIATGGLGLGIGTVLAPGAANSIFQSGETGVGSSDAERDKFAIEVLKGIGAKPTKENIEAIQIWMNREGGSTRNKASYNYLNTMQPTDTSVNKDTGVKGKGIQAYNSLEDGIQATIKTFTGPNAKTYKYDKVIELLQKGAPKEEVFAALEKSSWDANRYKGTNWTNISPDYKGGNTGLPGSSPTSSSGGNTYNFVLNGNANIKDIDSTIRKIIEDSKIRDKAANK</sequence>
<accession>A0A6J5NH97</accession>
<proteinExistence type="predicted"/>
<dbReference type="EMBL" id="LR796484">
    <property type="protein sequence ID" value="CAB4148164.1"/>
    <property type="molecule type" value="Genomic_DNA"/>
</dbReference>
<evidence type="ECO:0000313" key="2">
    <source>
        <dbReference type="EMBL" id="CAB4148164.1"/>
    </source>
</evidence>
<evidence type="ECO:0000313" key="3">
    <source>
        <dbReference type="EMBL" id="CAB4158167.1"/>
    </source>
</evidence>
<gene>
    <name evidence="2" type="ORF">UFOVP429_130</name>
    <name evidence="3" type="ORF">UFOVP696_37</name>
</gene>
<protein>
    <submittedName>
        <fullName evidence="3">Uncharacterized protein</fullName>
    </submittedName>
</protein>